<comment type="caution">
    <text evidence="1">The sequence shown here is derived from an EMBL/GenBank/DDBJ whole genome shotgun (WGS) entry which is preliminary data.</text>
</comment>
<dbReference type="Proteomes" id="UP000752696">
    <property type="component" value="Unassembled WGS sequence"/>
</dbReference>
<dbReference type="AlphaFoldDB" id="A0A6V7H9U3"/>
<feature type="non-terminal residue" evidence="1">
    <location>
        <position position="1"/>
    </location>
</feature>
<evidence type="ECO:0000313" key="1">
    <source>
        <dbReference type="EMBL" id="CAD1474784.1"/>
    </source>
</evidence>
<proteinExistence type="predicted"/>
<keyword evidence="2" id="KW-1185">Reference proteome</keyword>
<dbReference type="EMBL" id="CAJDYZ010007951">
    <property type="protein sequence ID" value="CAD1474784.1"/>
    <property type="molecule type" value="Genomic_DNA"/>
</dbReference>
<dbReference type="OrthoDB" id="10683434at2759"/>
<gene>
    <name evidence="1" type="ORF">MHI_LOCUS494793</name>
</gene>
<sequence>WQEVRWSETAVENPLQCLCSPRLPMDEENDSCDDGTSCTVGINKFVRSGQEILELPVSSPVPIQFSCAEEVGGKSDLFILWSSYDRFKELERIKWNKSME</sequence>
<reference evidence="1" key="1">
    <citation type="submission" date="2020-07" db="EMBL/GenBank/DDBJ databases">
        <authorList>
            <person name="Nazaruddin N."/>
        </authorList>
    </citation>
    <scope>NUCLEOTIDE SEQUENCE</scope>
</reference>
<protein>
    <submittedName>
        <fullName evidence="1">Uncharacterized protein</fullName>
    </submittedName>
</protein>
<accession>A0A6V7H9U3</accession>
<organism evidence="1 2">
    <name type="scientific">Heterotrigona itama</name>
    <dbReference type="NCBI Taxonomy" id="395501"/>
    <lineage>
        <taxon>Eukaryota</taxon>
        <taxon>Metazoa</taxon>
        <taxon>Ecdysozoa</taxon>
        <taxon>Arthropoda</taxon>
        <taxon>Hexapoda</taxon>
        <taxon>Insecta</taxon>
        <taxon>Pterygota</taxon>
        <taxon>Neoptera</taxon>
        <taxon>Endopterygota</taxon>
        <taxon>Hymenoptera</taxon>
        <taxon>Apocrita</taxon>
        <taxon>Aculeata</taxon>
        <taxon>Apoidea</taxon>
        <taxon>Anthophila</taxon>
        <taxon>Apidae</taxon>
        <taxon>Heterotrigona</taxon>
    </lineage>
</organism>
<name>A0A6V7H9U3_9HYME</name>
<evidence type="ECO:0000313" key="2">
    <source>
        <dbReference type="Proteomes" id="UP000752696"/>
    </source>
</evidence>